<evidence type="ECO:0000256" key="1">
    <source>
        <dbReference type="SAM" id="SignalP"/>
    </source>
</evidence>
<sequence length="153" mass="15912">MRPLFLVALVAVAFCVAAAPADAQRTKLRFRATLTPRNALPTALTRAQTQAQGSFTLTFTRTEPRNATWSLSLGRLTGQNVQAARVAVGAAGQTGPVLTTLFTGGSGSFGSKLVSVSLTENVLATAANGFATIFARANNGTELCERAAAELKN</sequence>
<keyword evidence="4" id="KW-1185">Reference proteome</keyword>
<evidence type="ECO:0000313" key="3">
    <source>
        <dbReference type="EMBL" id="KIZ01273.1"/>
    </source>
</evidence>
<dbReference type="AlphaFoldDB" id="A0A0D2JQC3"/>
<feature type="chain" id="PRO_5002245565" description="CHRD domain-containing protein" evidence="1">
    <location>
        <begin position="24"/>
        <end position="153"/>
    </location>
</feature>
<dbReference type="InterPro" id="IPR010895">
    <property type="entry name" value="CHRD"/>
</dbReference>
<feature type="signal peptide" evidence="1">
    <location>
        <begin position="1"/>
        <end position="23"/>
    </location>
</feature>
<dbReference type="GeneID" id="25739566"/>
<name>A0A0D2JQC3_9CHLO</name>
<dbReference type="Proteomes" id="UP000054498">
    <property type="component" value="Unassembled WGS sequence"/>
</dbReference>
<organism evidence="3 4">
    <name type="scientific">Monoraphidium neglectum</name>
    <dbReference type="NCBI Taxonomy" id="145388"/>
    <lineage>
        <taxon>Eukaryota</taxon>
        <taxon>Viridiplantae</taxon>
        <taxon>Chlorophyta</taxon>
        <taxon>core chlorophytes</taxon>
        <taxon>Chlorophyceae</taxon>
        <taxon>CS clade</taxon>
        <taxon>Sphaeropleales</taxon>
        <taxon>Selenastraceae</taxon>
        <taxon>Monoraphidium</taxon>
    </lineage>
</organism>
<dbReference type="KEGG" id="mng:MNEG_6690"/>
<feature type="domain" description="CHRD" evidence="2">
    <location>
        <begin position="30"/>
        <end position="126"/>
    </location>
</feature>
<protein>
    <recommendedName>
        <fullName evidence="2">CHRD domain-containing protein</fullName>
    </recommendedName>
</protein>
<evidence type="ECO:0000259" key="2">
    <source>
        <dbReference type="Pfam" id="PF07452"/>
    </source>
</evidence>
<dbReference type="Pfam" id="PF07452">
    <property type="entry name" value="CHRD"/>
    <property type="match status" value="1"/>
</dbReference>
<proteinExistence type="predicted"/>
<dbReference type="RefSeq" id="XP_013900292.1">
    <property type="nucleotide sequence ID" value="XM_014044838.1"/>
</dbReference>
<evidence type="ECO:0000313" key="4">
    <source>
        <dbReference type="Proteomes" id="UP000054498"/>
    </source>
</evidence>
<gene>
    <name evidence="3" type="ORF">MNEG_6690</name>
</gene>
<reference evidence="3 4" key="1">
    <citation type="journal article" date="2013" name="BMC Genomics">
        <title>Reconstruction of the lipid metabolism for the microalga Monoraphidium neglectum from its genome sequence reveals characteristics suitable for biofuel production.</title>
        <authorList>
            <person name="Bogen C."/>
            <person name="Al-Dilaimi A."/>
            <person name="Albersmeier A."/>
            <person name="Wichmann J."/>
            <person name="Grundmann M."/>
            <person name="Rupp O."/>
            <person name="Lauersen K.J."/>
            <person name="Blifernez-Klassen O."/>
            <person name="Kalinowski J."/>
            <person name="Goesmann A."/>
            <person name="Mussgnug J.H."/>
            <person name="Kruse O."/>
        </authorList>
    </citation>
    <scope>NUCLEOTIDE SEQUENCE [LARGE SCALE GENOMIC DNA]</scope>
    <source>
        <strain evidence="3 4">SAG 48.87</strain>
    </source>
</reference>
<accession>A0A0D2JQC3</accession>
<keyword evidence="1" id="KW-0732">Signal</keyword>
<dbReference type="EMBL" id="KK101331">
    <property type="protein sequence ID" value="KIZ01273.1"/>
    <property type="molecule type" value="Genomic_DNA"/>
</dbReference>